<dbReference type="Gene3D" id="3.10.129.10">
    <property type="entry name" value="Hotdog Thioesterase"/>
    <property type="match status" value="1"/>
</dbReference>
<dbReference type="RefSeq" id="WP_316662984.1">
    <property type="nucleotide sequence ID" value="NZ_JAWHTF010000007.1"/>
</dbReference>
<protein>
    <submittedName>
        <fullName evidence="3">Acyl-CoA thioesterase</fullName>
        <ecNumber evidence="3">3.1.2.-</ecNumber>
    </submittedName>
</protein>
<organism evidence="3 4">
    <name type="scientific">Gilvirhabdus luticola</name>
    <dbReference type="NCBI Taxonomy" id="3079858"/>
    <lineage>
        <taxon>Bacteria</taxon>
        <taxon>Pseudomonadati</taxon>
        <taxon>Bacteroidota</taxon>
        <taxon>Flavobacteriia</taxon>
        <taxon>Flavobacteriales</taxon>
        <taxon>Flavobacteriaceae</taxon>
        <taxon>Gilvirhabdus</taxon>
    </lineage>
</organism>
<dbReference type="CDD" id="cd00586">
    <property type="entry name" value="4HBT"/>
    <property type="match status" value="1"/>
</dbReference>
<gene>
    <name evidence="3" type="ORF">RXV94_12005</name>
</gene>
<dbReference type="PANTHER" id="PTHR31793:SF27">
    <property type="entry name" value="NOVEL THIOESTERASE SUPERFAMILY DOMAIN AND SAPOSIN A-TYPE DOMAIN CONTAINING PROTEIN (0610012H03RIK)"/>
    <property type="match status" value="1"/>
</dbReference>
<evidence type="ECO:0000313" key="4">
    <source>
        <dbReference type="Proteomes" id="UP001268651"/>
    </source>
</evidence>
<dbReference type="SUPFAM" id="SSF54637">
    <property type="entry name" value="Thioesterase/thiol ester dehydrase-isomerase"/>
    <property type="match status" value="1"/>
</dbReference>
<evidence type="ECO:0000313" key="3">
    <source>
        <dbReference type="EMBL" id="MDU8886887.1"/>
    </source>
</evidence>
<dbReference type="PANTHER" id="PTHR31793">
    <property type="entry name" value="4-HYDROXYBENZOYL-COA THIOESTERASE FAMILY MEMBER"/>
    <property type="match status" value="1"/>
</dbReference>
<dbReference type="Pfam" id="PF13279">
    <property type="entry name" value="4HBT_2"/>
    <property type="match status" value="1"/>
</dbReference>
<keyword evidence="4" id="KW-1185">Reference proteome</keyword>
<accession>A0ABU3U953</accession>
<dbReference type="GO" id="GO:0016787">
    <property type="term" value="F:hydrolase activity"/>
    <property type="evidence" value="ECO:0007669"/>
    <property type="project" value="UniProtKB-KW"/>
</dbReference>
<name>A0ABU3U953_9FLAO</name>
<proteinExistence type="inferred from homology"/>
<dbReference type="EMBL" id="JAWHTF010000007">
    <property type="protein sequence ID" value="MDU8886887.1"/>
    <property type="molecule type" value="Genomic_DNA"/>
</dbReference>
<dbReference type="InterPro" id="IPR029069">
    <property type="entry name" value="HotDog_dom_sf"/>
</dbReference>
<comment type="caution">
    <text evidence="3">The sequence shown here is derived from an EMBL/GenBank/DDBJ whole genome shotgun (WGS) entry which is preliminary data.</text>
</comment>
<dbReference type="EC" id="3.1.2.-" evidence="3"/>
<evidence type="ECO:0000256" key="1">
    <source>
        <dbReference type="ARBA" id="ARBA00005953"/>
    </source>
</evidence>
<keyword evidence="2 3" id="KW-0378">Hydrolase</keyword>
<reference evidence="3 4" key="1">
    <citation type="submission" date="2023-10" db="EMBL/GenBank/DDBJ databases">
        <title>Marimonas sp. nov. isolated from tidal mud flat.</title>
        <authorList>
            <person name="Jaincy N.J."/>
            <person name="Srinivasan S."/>
            <person name="Lee S.-S."/>
        </authorList>
    </citation>
    <scope>NUCLEOTIDE SEQUENCE [LARGE SCALE GENOMIC DNA]</scope>
    <source>
        <strain evidence="3 4">MJ-SS3</strain>
    </source>
</reference>
<dbReference type="Proteomes" id="UP001268651">
    <property type="component" value="Unassembled WGS sequence"/>
</dbReference>
<evidence type="ECO:0000256" key="2">
    <source>
        <dbReference type="ARBA" id="ARBA00022801"/>
    </source>
</evidence>
<sequence>MQVYENFITVSDSDLDSLNHVNNVRYVQWVNDIAKEHWQKNATPNMLKDHFWVMINHCIEYKSSALLNDQVKLKTFVIKSEGVTSTRVVEMYNEKNEKLIARSETNWCFMNSQTKKPTRITQEVIDLFK</sequence>
<comment type="similarity">
    <text evidence="1">Belongs to the 4-hydroxybenzoyl-CoA thioesterase family.</text>
</comment>
<dbReference type="InterPro" id="IPR050563">
    <property type="entry name" value="4-hydroxybenzoyl-CoA_TE"/>
</dbReference>